<dbReference type="GO" id="GO:0003676">
    <property type="term" value="F:nucleic acid binding"/>
    <property type="evidence" value="ECO:0007669"/>
    <property type="project" value="InterPro"/>
</dbReference>
<evidence type="ECO:0000313" key="3">
    <source>
        <dbReference type="Proteomes" id="UP001054821"/>
    </source>
</evidence>
<dbReference type="InterPro" id="IPR036397">
    <property type="entry name" value="RNaseH_sf"/>
</dbReference>
<reference evidence="2 3" key="1">
    <citation type="journal article" date="2022" name="G3 (Bethesda)">
        <title>Whole-genome sequence and methylome profiling of the almond [Prunus dulcis (Mill.) D.A. Webb] cultivar 'Nonpareil'.</title>
        <authorList>
            <person name="D'Amico-Willman K.M."/>
            <person name="Ouma W.Z."/>
            <person name="Meulia T."/>
            <person name="Sideli G.M."/>
            <person name="Gradziel T.M."/>
            <person name="Fresnedo-Ramirez J."/>
        </authorList>
    </citation>
    <scope>NUCLEOTIDE SEQUENCE [LARGE SCALE GENOMIC DNA]</scope>
    <source>
        <strain evidence="2">Clone GOH B32 T37-40</strain>
    </source>
</reference>
<dbReference type="PANTHER" id="PTHR37984">
    <property type="entry name" value="PROTEIN CBG26694"/>
    <property type="match status" value="1"/>
</dbReference>
<organism evidence="2 3">
    <name type="scientific">Prunus dulcis</name>
    <name type="common">Almond</name>
    <name type="synonym">Amygdalus dulcis</name>
    <dbReference type="NCBI Taxonomy" id="3755"/>
    <lineage>
        <taxon>Eukaryota</taxon>
        <taxon>Viridiplantae</taxon>
        <taxon>Streptophyta</taxon>
        <taxon>Embryophyta</taxon>
        <taxon>Tracheophyta</taxon>
        <taxon>Spermatophyta</taxon>
        <taxon>Magnoliopsida</taxon>
        <taxon>eudicotyledons</taxon>
        <taxon>Gunneridae</taxon>
        <taxon>Pentapetalae</taxon>
        <taxon>rosids</taxon>
        <taxon>fabids</taxon>
        <taxon>Rosales</taxon>
        <taxon>Rosaceae</taxon>
        <taxon>Amygdaloideae</taxon>
        <taxon>Amygdaleae</taxon>
        <taxon>Prunus</taxon>
    </lineage>
</organism>
<keyword evidence="3" id="KW-1185">Reference proteome</keyword>
<dbReference type="PANTHER" id="PTHR37984:SF5">
    <property type="entry name" value="PROTEIN NYNRIN-LIKE"/>
    <property type="match status" value="1"/>
</dbReference>
<feature type="domain" description="Integrase catalytic" evidence="1">
    <location>
        <begin position="2"/>
        <end position="106"/>
    </location>
</feature>
<name>A0AAD4YPZ4_PRUDU</name>
<sequence>MVSPWPFAQWGLDLIGPMHEGKSQVKYAVVAVDYFTKWAEAEALATITAAYIETFVWQNTVCHFDIPNTIITDNGQQFDNAKFKQFCSNLKIRLCFASKEDPKDQT</sequence>
<comment type="caution">
    <text evidence="2">The sequence shown here is derived from an EMBL/GenBank/DDBJ whole genome shotgun (WGS) entry which is preliminary data.</text>
</comment>
<evidence type="ECO:0000259" key="1">
    <source>
        <dbReference type="PROSITE" id="PS50994"/>
    </source>
</evidence>
<evidence type="ECO:0000313" key="2">
    <source>
        <dbReference type="EMBL" id="KAI5316974.1"/>
    </source>
</evidence>
<dbReference type="InterPro" id="IPR001584">
    <property type="entry name" value="Integrase_cat-core"/>
</dbReference>
<dbReference type="PROSITE" id="PS50994">
    <property type="entry name" value="INTEGRASE"/>
    <property type="match status" value="1"/>
</dbReference>
<protein>
    <recommendedName>
        <fullName evidence="1">Integrase catalytic domain-containing protein</fullName>
    </recommendedName>
</protein>
<dbReference type="EMBL" id="JAJFAZ020000007">
    <property type="protein sequence ID" value="KAI5316974.1"/>
    <property type="molecule type" value="Genomic_DNA"/>
</dbReference>
<dbReference type="SUPFAM" id="SSF53098">
    <property type="entry name" value="Ribonuclease H-like"/>
    <property type="match status" value="1"/>
</dbReference>
<dbReference type="InterPro" id="IPR050951">
    <property type="entry name" value="Retrovirus_Pol_polyprotein"/>
</dbReference>
<accession>A0AAD4YPZ4</accession>
<dbReference type="Proteomes" id="UP001054821">
    <property type="component" value="Chromosome 7"/>
</dbReference>
<dbReference type="Gene3D" id="3.30.420.10">
    <property type="entry name" value="Ribonuclease H-like superfamily/Ribonuclease H"/>
    <property type="match status" value="1"/>
</dbReference>
<dbReference type="Pfam" id="PF00665">
    <property type="entry name" value="rve"/>
    <property type="match status" value="1"/>
</dbReference>
<dbReference type="GO" id="GO:0015074">
    <property type="term" value="P:DNA integration"/>
    <property type="evidence" value="ECO:0007669"/>
    <property type="project" value="InterPro"/>
</dbReference>
<dbReference type="InterPro" id="IPR012337">
    <property type="entry name" value="RNaseH-like_sf"/>
</dbReference>
<proteinExistence type="predicted"/>
<dbReference type="AlphaFoldDB" id="A0AAD4YPZ4"/>
<gene>
    <name evidence="2" type="ORF">L3X38_036681</name>
</gene>